<keyword evidence="3" id="KW-0731">Sigma factor</keyword>
<reference evidence="9" key="1">
    <citation type="submission" date="2018-12" db="EMBL/GenBank/DDBJ databases">
        <title>Tengunoibacter tsumagoiensis gen. nov., sp. nov., Dictyobacter kobayashii sp. nov., D. alpinus sp. nov., and D. joshuensis sp. nov. and description of Dictyobacteraceae fam. nov. within the order Ktedonobacterales isolated from Tengu-no-mugimeshi.</title>
        <authorList>
            <person name="Wang C.M."/>
            <person name="Zheng Y."/>
            <person name="Sakai Y."/>
            <person name="Toyoda A."/>
            <person name="Minakuchi Y."/>
            <person name="Abe K."/>
            <person name="Yokota A."/>
            <person name="Yabe S."/>
        </authorList>
    </citation>
    <scope>NUCLEOTIDE SEQUENCE [LARGE SCALE GENOMIC DNA]</scope>
    <source>
        <strain evidence="9">Uno3</strain>
    </source>
</reference>
<dbReference type="SUPFAM" id="SSF88946">
    <property type="entry name" value="Sigma2 domain of RNA polymerase sigma factors"/>
    <property type="match status" value="1"/>
</dbReference>
<keyword evidence="5" id="KW-0804">Transcription</keyword>
<evidence type="ECO:0000256" key="3">
    <source>
        <dbReference type="ARBA" id="ARBA00023082"/>
    </source>
</evidence>
<organism evidence="8 9">
    <name type="scientific">Tengunoibacter tsumagoiensis</name>
    <dbReference type="NCBI Taxonomy" id="2014871"/>
    <lineage>
        <taxon>Bacteria</taxon>
        <taxon>Bacillati</taxon>
        <taxon>Chloroflexota</taxon>
        <taxon>Ktedonobacteria</taxon>
        <taxon>Ktedonobacterales</taxon>
        <taxon>Dictyobacteraceae</taxon>
        <taxon>Tengunoibacter</taxon>
    </lineage>
</organism>
<dbReference type="PANTHER" id="PTHR43133:SF8">
    <property type="entry name" value="RNA POLYMERASE SIGMA FACTOR HI_1459-RELATED"/>
    <property type="match status" value="1"/>
</dbReference>
<dbReference type="RefSeq" id="WP_161975688.1">
    <property type="nucleotide sequence ID" value="NZ_BIFR01000002.1"/>
</dbReference>
<evidence type="ECO:0000256" key="2">
    <source>
        <dbReference type="ARBA" id="ARBA00023015"/>
    </source>
</evidence>
<accession>A0A402A6X2</accession>
<dbReference type="Proteomes" id="UP000287352">
    <property type="component" value="Unassembled WGS sequence"/>
</dbReference>
<proteinExistence type="inferred from homology"/>
<evidence type="ECO:0000259" key="7">
    <source>
        <dbReference type="Pfam" id="PF08281"/>
    </source>
</evidence>
<evidence type="ECO:0000259" key="6">
    <source>
        <dbReference type="Pfam" id="PF04542"/>
    </source>
</evidence>
<evidence type="ECO:0000256" key="4">
    <source>
        <dbReference type="ARBA" id="ARBA00023125"/>
    </source>
</evidence>
<dbReference type="InterPro" id="IPR014284">
    <property type="entry name" value="RNA_pol_sigma-70_dom"/>
</dbReference>
<dbReference type="InterPro" id="IPR013249">
    <property type="entry name" value="RNA_pol_sigma70_r4_t2"/>
</dbReference>
<dbReference type="InterPro" id="IPR013325">
    <property type="entry name" value="RNA_pol_sigma_r2"/>
</dbReference>
<dbReference type="GO" id="GO:0003677">
    <property type="term" value="F:DNA binding"/>
    <property type="evidence" value="ECO:0007669"/>
    <property type="project" value="UniProtKB-KW"/>
</dbReference>
<name>A0A402A6X2_9CHLR</name>
<dbReference type="InterPro" id="IPR013324">
    <property type="entry name" value="RNA_pol_sigma_r3/r4-like"/>
</dbReference>
<dbReference type="Gene3D" id="1.10.10.10">
    <property type="entry name" value="Winged helix-like DNA-binding domain superfamily/Winged helix DNA-binding domain"/>
    <property type="match status" value="1"/>
</dbReference>
<evidence type="ECO:0000256" key="5">
    <source>
        <dbReference type="ARBA" id="ARBA00023163"/>
    </source>
</evidence>
<dbReference type="InterPro" id="IPR039425">
    <property type="entry name" value="RNA_pol_sigma-70-like"/>
</dbReference>
<dbReference type="SUPFAM" id="SSF88659">
    <property type="entry name" value="Sigma3 and sigma4 domains of RNA polymerase sigma factors"/>
    <property type="match status" value="1"/>
</dbReference>
<dbReference type="EMBL" id="BIFR01000002">
    <property type="protein sequence ID" value="GCE14776.1"/>
    <property type="molecule type" value="Genomic_DNA"/>
</dbReference>
<dbReference type="InterPro" id="IPR036388">
    <property type="entry name" value="WH-like_DNA-bd_sf"/>
</dbReference>
<feature type="domain" description="RNA polymerase sigma factor 70 region 4 type 2" evidence="7">
    <location>
        <begin position="121"/>
        <end position="172"/>
    </location>
</feature>
<sequence length="400" mass="46542">MEQQNNFAPLFLSSEERSHLVRFCASLCGHYEIAEDLVQETLLEAWQHEQALRDPSRQPQWLRGIARNVYLRWQRKQMNEETHRYQQRAYQPETENEATIEGLFATDDTIERDLERKELLELLERALDLLPSETRMALIQHYIDDAPLTEIAQKLGTNPNALAVRLQRGRVTMRRLLTQDMQQEFSLHRTATENWEITPLWCYRCGKHRLLGQRGSDKGKFFLKCPGCNPEQNQLLSKNELSALIHLKSYKPMMAKLRRWCHSYYRTALSAYFNGEKLLCELCGKPGIIQLGRVTELPSWLQIALQDWQWAGGERIISTFCEHCEASCNTTLSGLVLSLPEVHTFIQEQEKIRTLPDRRLEVDGRPALLTRLESINSSAALNIISDAETYRLLRIEQEAY</sequence>
<evidence type="ECO:0000256" key="1">
    <source>
        <dbReference type="ARBA" id="ARBA00010641"/>
    </source>
</evidence>
<dbReference type="PANTHER" id="PTHR43133">
    <property type="entry name" value="RNA POLYMERASE ECF-TYPE SIGMA FACTO"/>
    <property type="match status" value="1"/>
</dbReference>
<dbReference type="AlphaFoldDB" id="A0A402A6X2"/>
<evidence type="ECO:0000313" key="8">
    <source>
        <dbReference type="EMBL" id="GCE14776.1"/>
    </source>
</evidence>
<dbReference type="InterPro" id="IPR007627">
    <property type="entry name" value="RNA_pol_sigma70_r2"/>
</dbReference>
<protein>
    <recommendedName>
        <fullName evidence="10">RNA polymerase sigma factor</fullName>
    </recommendedName>
</protein>
<keyword evidence="4" id="KW-0238">DNA-binding</keyword>
<evidence type="ECO:0008006" key="10">
    <source>
        <dbReference type="Google" id="ProtNLM"/>
    </source>
</evidence>
<dbReference type="Gene3D" id="1.10.1740.10">
    <property type="match status" value="1"/>
</dbReference>
<dbReference type="GO" id="GO:0006352">
    <property type="term" value="P:DNA-templated transcription initiation"/>
    <property type="evidence" value="ECO:0007669"/>
    <property type="project" value="InterPro"/>
</dbReference>
<keyword evidence="2" id="KW-0805">Transcription regulation</keyword>
<keyword evidence="9" id="KW-1185">Reference proteome</keyword>
<dbReference type="NCBIfam" id="TIGR02937">
    <property type="entry name" value="sigma70-ECF"/>
    <property type="match status" value="1"/>
</dbReference>
<comment type="similarity">
    <text evidence="1">Belongs to the sigma-70 factor family. ECF subfamily.</text>
</comment>
<dbReference type="Pfam" id="PF08281">
    <property type="entry name" value="Sigma70_r4_2"/>
    <property type="match status" value="1"/>
</dbReference>
<dbReference type="Pfam" id="PF04542">
    <property type="entry name" value="Sigma70_r2"/>
    <property type="match status" value="1"/>
</dbReference>
<comment type="caution">
    <text evidence="8">The sequence shown here is derived from an EMBL/GenBank/DDBJ whole genome shotgun (WGS) entry which is preliminary data.</text>
</comment>
<dbReference type="GO" id="GO:0016987">
    <property type="term" value="F:sigma factor activity"/>
    <property type="evidence" value="ECO:0007669"/>
    <property type="project" value="UniProtKB-KW"/>
</dbReference>
<gene>
    <name evidence="8" type="ORF">KTT_46350</name>
</gene>
<evidence type="ECO:0000313" key="9">
    <source>
        <dbReference type="Proteomes" id="UP000287352"/>
    </source>
</evidence>
<feature type="domain" description="RNA polymerase sigma-70 region 2" evidence="6">
    <location>
        <begin position="16"/>
        <end position="77"/>
    </location>
</feature>